<keyword evidence="6 8" id="KW-0472">Membrane</keyword>
<dbReference type="OrthoDB" id="19261at2759"/>
<feature type="region of interest" description="Disordered" evidence="7">
    <location>
        <begin position="386"/>
        <end position="412"/>
    </location>
</feature>
<comment type="subcellular location">
    <subcellularLocation>
        <location evidence="1">Membrane</location>
    </subcellularLocation>
</comment>
<dbReference type="CDD" id="cd08760">
    <property type="entry name" value="Cyt_b561_FRRS1_like"/>
    <property type="match status" value="1"/>
</dbReference>
<feature type="signal peptide" evidence="9">
    <location>
        <begin position="1"/>
        <end position="20"/>
    </location>
</feature>
<evidence type="ECO:0000256" key="8">
    <source>
        <dbReference type="SAM" id="Phobius"/>
    </source>
</evidence>
<dbReference type="GO" id="GO:0016020">
    <property type="term" value="C:membrane"/>
    <property type="evidence" value="ECO:0007669"/>
    <property type="project" value="UniProtKB-SubCell"/>
</dbReference>
<feature type="compositionally biased region" description="Basic and acidic residues" evidence="7">
    <location>
        <begin position="402"/>
        <end position="412"/>
    </location>
</feature>
<dbReference type="AlphaFoldDB" id="A0A9Q8P992"/>
<feature type="transmembrane region" description="Helical" evidence="8">
    <location>
        <begin position="226"/>
        <end position="251"/>
    </location>
</feature>
<dbReference type="PROSITE" id="PS50939">
    <property type="entry name" value="CYTOCHROME_B561"/>
    <property type="match status" value="1"/>
</dbReference>
<keyword evidence="9" id="KW-0732">Signal</keyword>
<dbReference type="GeneID" id="71986034"/>
<evidence type="ECO:0000256" key="1">
    <source>
        <dbReference type="ARBA" id="ARBA00004370"/>
    </source>
</evidence>
<evidence type="ECO:0000256" key="5">
    <source>
        <dbReference type="ARBA" id="ARBA00022989"/>
    </source>
</evidence>
<dbReference type="SMART" id="SM00664">
    <property type="entry name" value="DoH"/>
    <property type="match status" value="1"/>
</dbReference>
<keyword evidence="12" id="KW-1185">Reference proteome</keyword>
<evidence type="ECO:0000313" key="11">
    <source>
        <dbReference type="EMBL" id="UJO18045.1"/>
    </source>
</evidence>
<dbReference type="PANTHER" id="PTHR47797:SF1">
    <property type="entry name" value="CYTOCHROME B561 DOMAIN-CONTAINING PROTEIN-RELATED"/>
    <property type="match status" value="1"/>
</dbReference>
<dbReference type="Pfam" id="PF16010">
    <property type="entry name" value="CDH-cyt"/>
    <property type="match status" value="1"/>
</dbReference>
<evidence type="ECO:0000313" key="12">
    <source>
        <dbReference type="Proteomes" id="UP000756132"/>
    </source>
</evidence>
<keyword evidence="2" id="KW-0813">Transport</keyword>
<dbReference type="KEGG" id="ffu:CLAFUR5_06156"/>
<evidence type="ECO:0000256" key="9">
    <source>
        <dbReference type="SAM" id="SignalP"/>
    </source>
</evidence>
<sequence>MSSIALTGALLAGLTQLATAQSAVSRTCPSSSGICYSLNIPEQTAQSGNGSIFFQISGPSTHEWISLGQGNGMAGANIFVAYLSADGTNVTVSPRLGVGHVEPAHEDGQGGQITLLEGSGVADGVMTANVECTNCNSWTGGSTNFASNNAMWIFASKSGTPIQSDDLNADISFHDDYGVFNWDMSMAQGGNAGVNPFVTSAVNTPATTTTNTTTTMASGGVPDSYIIAHAALACLAVAFVLPIGGILIRVANFPSAMWVHTGIQYLGLAMFIVAFGLGAYYASQEGYWSNHHPILGTVVFALMLTQPLWGIIHHRMYKKVQGRTISSYFHLTVGRLVIFLGIINGGLGLKLGGLGTGAKAGYGAGAGIMGLLYVLAILYGENKRSKTRKLRSDSGDSYQKGGKREDEMKEHN</sequence>
<dbReference type="OMA" id="KSPWIWA"/>
<feature type="transmembrane region" description="Helical" evidence="8">
    <location>
        <begin position="263"/>
        <end position="282"/>
    </location>
</feature>
<feature type="transmembrane region" description="Helical" evidence="8">
    <location>
        <begin position="333"/>
        <end position="354"/>
    </location>
</feature>
<evidence type="ECO:0000256" key="2">
    <source>
        <dbReference type="ARBA" id="ARBA00022448"/>
    </source>
</evidence>
<dbReference type="InterPro" id="IPR015920">
    <property type="entry name" value="Cellobiose_DH-like_cyt"/>
</dbReference>
<dbReference type="EMBL" id="CP090167">
    <property type="protein sequence ID" value="UJO18045.1"/>
    <property type="molecule type" value="Genomic_DNA"/>
</dbReference>
<organism evidence="11 12">
    <name type="scientific">Passalora fulva</name>
    <name type="common">Tomato leaf mold</name>
    <name type="synonym">Cladosporium fulvum</name>
    <dbReference type="NCBI Taxonomy" id="5499"/>
    <lineage>
        <taxon>Eukaryota</taxon>
        <taxon>Fungi</taxon>
        <taxon>Dikarya</taxon>
        <taxon>Ascomycota</taxon>
        <taxon>Pezizomycotina</taxon>
        <taxon>Dothideomycetes</taxon>
        <taxon>Dothideomycetidae</taxon>
        <taxon>Mycosphaerellales</taxon>
        <taxon>Mycosphaerellaceae</taxon>
        <taxon>Fulvia</taxon>
    </lineage>
</organism>
<evidence type="ECO:0000256" key="3">
    <source>
        <dbReference type="ARBA" id="ARBA00022692"/>
    </source>
</evidence>
<proteinExistence type="predicted"/>
<feature type="domain" description="Cytochrome b561" evidence="10">
    <location>
        <begin position="198"/>
        <end position="388"/>
    </location>
</feature>
<dbReference type="Proteomes" id="UP000756132">
    <property type="component" value="Chromosome 5"/>
</dbReference>
<gene>
    <name evidence="11" type="ORF">CLAFUR5_06156</name>
</gene>
<dbReference type="Gene3D" id="2.60.40.1210">
    <property type="entry name" value="Cellobiose dehydrogenase, cytochrome domain"/>
    <property type="match status" value="1"/>
</dbReference>
<dbReference type="InterPro" id="IPR005018">
    <property type="entry name" value="DOMON_domain"/>
</dbReference>
<dbReference type="PANTHER" id="PTHR47797">
    <property type="entry name" value="DEHYDROGENASE, PUTATIVE (AFU_ORTHOLOGUE AFUA_8G05805)-RELATED"/>
    <property type="match status" value="1"/>
</dbReference>
<dbReference type="SUPFAM" id="SSF49344">
    <property type="entry name" value="CBD9-like"/>
    <property type="match status" value="1"/>
</dbReference>
<protein>
    <recommendedName>
        <fullName evidence="10">Cytochrome b561 domain-containing protein</fullName>
    </recommendedName>
</protein>
<accession>A0A9Q8P992</accession>
<evidence type="ECO:0000256" key="6">
    <source>
        <dbReference type="ARBA" id="ARBA00023136"/>
    </source>
</evidence>
<keyword evidence="4" id="KW-0249">Electron transport</keyword>
<feature type="chain" id="PRO_5040443346" description="Cytochrome b561 domain-containing protein" evidence="9">
    <location>
        <begin position="21"/>
        <end position="412"/>
    </location>
</feature>
<dbReference type="Pfam" id="PF10348">
    <property type="entry name" value="DUF2427"/>
    <property type="match status" value="1"/>
</dbReference>
<dbReference type="RefSeq" id="XP_047762411.1">
    <property type="nucleotide sequence ID" value="XM_047905304.1"/>
</dbReference>
<feature type="transmembrane region" description="Helical" evidence="8">
    <location>
        <begin position="294"/>
        <end position="312"/>
    </location>
</feature>
<feature type="transmembrane region" description="Helical" evidence="8">
    <location>
        <begin position="360"/>
        <end position="380"/>
    </location>
</feature>
<name>A0A9Q8P992_PASFU</name>
<reference evidence="11" key="1">
    <citation type="submission" date="2021-12" db="EMBL/GenBank/DDBJ databases">
        <authorList>
            <person name="Zaccaron A."/>
            <person name="Stergiopoulos I."/>
        </authorList>
    </citation>
    <scope>NUCLEOTIDE SEQUENCE</scope>
    <source>
        <strain evidence="11">Race5_Kim</strain>
    </source>
</reference>
<keyword evidence="3 8" id="KW-0812">Transmembrane</keyword>
<dbReference type="SMART" id="SM00665">
    <property type="entry name" value="B561"/>
    <property type="match status" value="1"/>
</dbReference>
<dbReference type="Gene3D" id="1.20.120.1770">
    <property type="match status" value="1"/>
</dbReference>
<dbReference type="CDD" id="cd09630">
    <property type="entry name" value="CDH_like_cytochrome"/>
    <property type="match status" value="1"/>
</dbReference>
<evidence type="ECO:0000259" key="10">
    <source>
        <dbReference type="PROSITE" id="PS50939"/>
    </source>
</evidence>
<dbReference type="InterPro" id="IPR006593">
    <property type="entry name" value="Cyt_b561/ferric_Rdtase_TM"/>
</dbReference>
<evidence type="ECO:0000256" key="7">
    <source>
        <dbReference type="SAM" id="MobiDB-lite"/>
    </source>
</evidence>
<keyword evidence="5 8" id="KW-1133">Transmembrane helix</keyword>
<reference evidence="11" key="2">
    <citation type="journal article" date="2022" name="Microb. Genom.">
        <title>A chromosome-scale genome assembly of the tomato pathogen Cladosporium fulvum reveals a compartmentalized genome architecture and the presence of a dispensable chromosome.</title>
        <authorList>
            <person name="Zaccaron A.Z."/>
            <person name="Chen L.H."/>
            <person name="Samaras A."/>
            <person name="Stergiopoulos I."/>
        </authorList>
    </citation>
    <scope>NUCLEOTIDE SEQUENCE</scope>
    <source>
        <strain evidence="11">Race5_Kim</strain>
    </source>
</reference>
<dbReference type="InterPro" id="IPR018825">
    <property type="entry name" value="DUF2427"/>
</dbReference>
<evidence type="ECO:0000256" key="4">
    <source>
        <dbReference type="ARBA" id="ARBA00022982"/>
    </source>
</evidence>